<evidence type="ECO:0000313" key="2">
    <source>
        <dbReference type="EMBL" id="ACI99688.1"/>
    </source>
</evidence>
<gene>
    <name evidence="2" type="ordered locus">RC1_2301</name>
</gene>
<protein>
    <submittedName>
        <fullName evidence="2">Nucleotidyltransferase, putative</fullName>
    </submittedName>
</protein>
<dbReference type="InterPro" id="IPR002934">
    <property type="entry name" value="Polymerase_NTP_transf_dom"/>
</dbReference>
<dbReference type="Proteomes" id="UP000001591">
    <property type="component" value="Chromosome"/>
</dbReference>
<dbReference type="EMBL" id="CP000613">
    <property type="protein sequence ID" value="ACI99688.1"/>
    <property type="molecule type" value="Genomic_DNA"/>
</dbReference>
<dbReference type="eggNOG" id="COG1708">
    <property type="taxonomic scope" value="Bacteria"/>
</dbReference>
<dbReference type="Pfam" id="PF01909">
    <property type="entry name" value="NTP_transf_2"/>
    <property type="match status" value="1"/>
</dbReference>
<name>B6IPI6_RHOCS</name>
<dbReference type="HOGENOM" id="CLU_130257_9_3_5"/>
<dbReference type="OrthoDB" id="559450at2"/>
<accession>B6IPI6</accession>
<evidence type="ECO:0000259" key="1">
    <source>
        <dbReference type="Pfam" id="PF01909"/>
    </source>
</evidence>
<feature type="domain" description="Polymerase nucleotidyl transferase" evidence="1">
    <location>
        <begin position="17"/>
        <end position="87"/>
    </location>
</feature>
<dbReference type="KEGG" id="rce:RC1_2301"/>
<dbReference type="CDD" id="cd05403">
    <property type="entry name" value="NT_KNTase_like"/>
    <property type="match status" value="1"/>
</dbReference>
<sequence>MPDALAPNDPGARDPDLRRLLDRIVAAYEPERVYLFGSRAAGTADAGSDYDLLVVVPDDTPAERLSPVWLSETVLTLPVPADVFPCRQGSFERARGAVGTLSHTAATRGRVVYER</sequence>
<reference evidence="2 3" key="1">
    <citation type="journal article" date="2010" name="BMC Genomics">
        <title>Metabolic flexibility revealed in the genome of the cyst-forming alpha-1 proteobacterium Rhodospirillum centenum.</title>
        <authorList>
            <person name="Lu Y.K."/>
            <person name="Marden J."/>
            <person name="Han M."/>
            <person name="Swingley W.D."/>
            <person name="Mastrian S.D."/>
            <person name="Chowdhury S.R."/>
            <person name="Hao J."/>
            <person name="Helmy T."/>
            <person name="Kim S."/>
            <person name="Kurdoglu A.A."/>
            <person name="Matthies H.J."/>
            <person name="Rollo D."/>
            <person name="Stothard P."/>
            <person name="Blankenship R.E."/>
            <person name="Bauer C.E."/>
            <person name="Touchman J.W."/>
        </authorList>
    </citation>
    <scope>NUCLEOTIDE SEQUENCE [LARGE SCALE GENOMIC DNA]</scope>
    <source>
        <strain evidence="3">ATCC 51521 / SW</strain>
    </source>
</reference>
<organism evidence="2 3">
    <name type="scientific">Rhodospirillum centenum (strain ATCC 51521 / SW)</name>
    <dbReference type="NCBI Taxonomy" id="414684"/>
    <lineage>
        <taxon>Bacteria</taxon>
        <taxon>Pseudomonadati</taxon>
        <taxon>Pseudomonadota</taxon>
        <taxon>Alphaproteobacteria</taxon>
        <taxon>Rhodospirillales</taxon>
        <taxon>Rhodospirillaceae</taxon>
        <taxon>Rhodospirillum</taxon>
    </lineage>
</organism>
<proteinExistence type="predicted"/>
<dbReference type="RefSeq" id="WP_012567473.1">
    <property type="nucleotide sequence ID" value="NC_011420.2"/>
</dbReference>
<dbReference type="AlphaFoldDB" id="B6IPI6"/>
<dbReference type="GO" id="GO:0016779">
    <property type="term" value="F:nucleotidyltransferase activity"/>
    <property type="evidence" value="ECO:0007669"/>
    <property type="project" value="InterPro"/>
</dbReference>
<dbReference type="STRING" id="414684.RC1_2301"/>
<dbReference type="Gene3D" id="3.30.460.10">
    <property type="entry name" value="Beta Polymerase, domain 2"/>
    <property type="match status" value="1"/>
</dbReference>
<dbReference type="SUPFAM" id="SSF81301">
    <property type="entry name" value="Nucleotidyltransferase"/>
    <property type="match status" value="1"/>
</dbReference>
<evidence type="ECO:0000313" key="3">
    <source>
        <dbReference type="Proteomes" id="UP000001591"/>
    </source>
</evidence>
<dbReference type="InterPro" id="IPR043519">
    <property type="entry name" value="NT_sf"/>
</dbReference>
<keyword evidence="3" id="KW-1185">Reference proteome</keyword>